<dbReference type="PROSITE" id="PS50003">
    <property type="entry name" value="PH_DOMAIN"/>
    <property type="match status" value="1"/>
</dbReference>
<dbReference type="OMA" id="CNLAHWR"/>
<dbReference type="InterPro" id="IPR011993">
    <property type="entry name" value="PH-like_dom_sf"/>
</dbReference>
<evidence type="ECO:0000259" key="4">
    <source>
        <dbReference type="PROSITE" id="PS50848"/>
    </source>
</evidence>
<dbReference type="VEuPathDB" id="FungiDB:SPRG_15104"/>
<keyword evidence="6" id="KW-1185">Reference proteome</keyword>
<dbReference type="GeneID" id="24136868"/>
<dbReference type="OrthoDB" id="196858at2759"/>
<protein>
    <recommendedName>
        <fullName evidence="7">START domain-containing protein</fullName>
    </recommendedName>
</protein>
<dbReference type="SMART" id="SM00234">
    <property type="entry name" value="START"/>
    <property type="match status" value="1"/>
</dbReference>
<gene>
    <name evidence="5" type="ORF">SPRG_15104</name>
</gene>
<evidence type="ECO:0000313" key="5">
    <source>
        <dbReference type="EMBL" id="KDO19770.1"/>
    </source>
</evidence>
<dbReference type="InterPro" id="IPR001849">
    <property type="entry name" value="PH_domain"/>
</dbReference>
<name>A0A067BSH7_SAPPC</name>
<reference evidence="5 6" key="1">
    <citation type="journal article" date="2013" name="PLoS Genet.">
        <title>Distinctive expansion of potential virulence genes in the genome of the oomycete fish pathogen Saprolegnia parasitica.</title>
        <authorList>
            <person name="Jiang R.H."/>
            <person name="de Bruijn I."/>
            <person name="Haas B.J."/>
            <person name="Belmonte R."/>
            <person name="Lobach L."/>
            <person name="Christie J."/>
            <person name="van den Ackerveken G."/>
            <person name="Bottin A."/>
            <person name="Bulone V."/>
            <person name="Diaz-Moreno S.M."/>
            <person name="Dumas B."/>
            <person name="Fan L."/>
            <person name="Gaulin E."/>
            <person name="Govers F."/>
            <person name="Grenville-Briggs L.J."/>
            <person name="Horner N.R."/>
            <person name="Levin J.Z."/>
            <person name="Mammella M."/>
            <person name="Meijer H.J."/>
            <person name="Morris P."/>
            <person name="Nusbaum C."/>
            <person name="Oome S."/>
            <person name="Phillips A.J."/>
            <person name="van Rooyen D."/>
            <person name="Rzeszutek E."/>
            <person name="Saraiva M."/>
            <person name="Secombes C.J."/>
            <person name="Seidl M.F."/>
            <person name="Snel B."/>
            <person name="Stassen J.H."/>
            <person name="Sykes S."/>
            <person name="Tripathy S."/>
            <person name="van den Berg H."/>
            <person name="Vega-Arreguin J.C."/>
            <person name="Wawra S."/>
            <person name="Young S.K."/>
            <person name="Zeng Q."/>
            <person name="Dieguez-Uribeondo J."/>
            <person name="Russ C."/>
            <person name="Tyler B.M."/>
            <person name="van West P."/>
        </authorList>
    </citation>
    <scope>NUCLEOTIDE SEQUENCE [LARGE SCALE GENOMIC DNA]</scope>
    <source>
        <strain evidence="5 6">CBS 223.65</strain>
    </source>
</reference>
<comment type="subcellular location">
    <subcellularLocation>
        <location evidence="1">Endoplasmic reticulum</location>
    </subcellularLocation>
</comment>
<dbReference type="Pfam" id="PF01852">
    <property type="entry name" value="START"/>
    <property type="match status" value="1"/>
</dbReference>
<dbReference type="SMART" id="SM00233">
    <property type="entry name" value="PH"/>
    <property type="match status" value="1"/>
</dbReference>
<dbReference type="Gene3D" id="2.30.29.30">
    <property type="entry name" value="Pleckstrin-homology domain (PH domain)/Phosphotyrosine-binding domain (PTB)"/>
    <property type="match status" value="1"/>
</dbReference>
<dbReference type="Gene3D" id="3.30.530.20">
    <property type="match status" value="2"/>
</dbReference>
<dbReference type="CDD" id="cd00821">
    <property type="entry name" value="PH"/>
    <property type="match status" value="1"/>
</dbReference>
<accession>A0A067BSH7</accession>
<dbReference type="SUPFAM" id="SSF55961">
    <property type="entry name" value="Bet v1-like"/>
    <property type="match status" value="2"/>
</dbReference>
<dbReference type="RefSeq" id="XP_012209532.1">
    <property type="nucleotide sequence ID" value="XM_012354142.1"/>
</dbReference>
<feature type="domain" description="START" evidence="4">
    <location>
        <begin position="344"/>
        <end position="523"/>
    </location>
</feature>
<dbReference type="InterPro" id="IPR002913">
    <property type="entry name" value="START_lipid-bd_dom"/>
</dbReference>
<keyword evidence="2" id="KW-0256">Endoplasmic reticulum</keyword>
<feature type="domain" description="PH" evidence="3">
    <location>
        <begin position="8"/>
        <end position="101"/>
    </location>
</feature>
<dbReference type="InterPro" id="IPR051213">
    <property type="entry name" value="START_lipid_transfer"/>
</dbReference>
<dbReference type="PANTHER" id="PTHR19308:SF56">
    <property type="entry name" value="START DOMAIN-CONTAINING PROTEIN"/>
    <property type="match status" value="1"/>
</dbReference>
<dbReference type="CDD" id="cd00177">
    <property type="entry name" value="START"/>
    <property type="match status" value="1"/>
</dbReference>
<organism evidence="5 6">
    <name type="scientific">Saprolegnia parasitica (strain CBS 223.65)</name>
    <dbReference type="NCBI Taxonomy" id="695850"/>
    <lineage>
        <taxon>Eukaryota</taxon>
        <taxon>Sar</taxon>
        <taxon>Stramenopiles</taxon>
        <taxon>Oomycota</taxon>
        <taxon>Saprolegniomycetes</taxon>
        <taxon>Saprolegniales</taxon>
        <taxon>Saprolegniaceae</taxon>
        <taxon>Saprolegnia</taxon>
    </lineage>
</organism>
<proteinExistence type="predicted"/>
<sequence>MPEQPALPDGHEGYLLKLHATTWRTRYVVLDSGVLHFYSHRGEAYPRGLVLLPGCVVEVTPERSPNSVCITHPSATSEICLAASDAALLAAWVTKLRAHAAHAPRRVSTGQKELQARSIDLPKLWTESSIVVAQKYEYQIKAMMTDLAQHLFDASRWTLVTSEAALRIWTSSNAVMSKTTIHETPPAILQVLLSPSSMLQVDTQLSALQLLSAVDPHTSVQHALHKALFPTPRKACVKLLHWRLLPDNSLVVVSRSLQNYALPAALEDVPRMALHLEGFHIVPAPDNLSADVTYVLQPEAPSVPLEVFGTKICQLRSVVQSLSGPVAVAPLPPPPAHAAEVEASLTALLSAFDAEAKQWTVHGERDGVAVSYKPDGDLVAVRAHGLLPFPAKDIMSFVLAVHDRPAHDPLCVIAERVATLDAHTTIDYVAYKPVLLVSGRDFVTRVHSRELNDGSSVIVATSTTHPLCPLREPDTIRGHVHLAGWRIIPRSASLSEVWFFVKTDLRGSIPARISQRVLIDQGFGMLDVAKALAAKTKMAAAPVSLPTTPSALSLDRSPARPPPTPQDMTLLGLAQFMALFLSLLYAAPALFTTYLVDILHDVFVWGLIAWMCVRLYLGPATDNVHHAGYGHIYAGVDIDVTAALAFLQEPSQKGVNLRDVVVAAVARVLCSMPHLNSHIVLGKQYPSPTIDVTLVARGQHDEMLEPLPLHDLATATAHGVAENVRAGLAKQQSDGTIACRQAWARWLPSPVRQLALRLVAWLSQGLNLDCTRVGVPRRALGQALVVELDDAYIPIAPWMHVPLLVVLGPPTKKPVVVDDQTDATSKQATWAASQLFFVHTCAMPRRIRPRKRRRHKAPS</sequence>
<dbReference type="GO" id="GO:0008289">
    <property type="term" value="F:lipid binding"/>
    <property type="evidence" value="ECO:0007669"/>
    <property type="project" value="InterPro"/>
</dbReference>
<evidence type="ECO:0000313" key="6">
    <source>
        <dbReference type="Proteomes" id="UP000030745"/>
    </source>
</evidence>
<dbReference type="PROSITE" id="PS50848">
    <property type="entry name" value="START"/>
    <property type="match status" value="1"/>
</dbReference>
<evidence type="ECO:0000256" key="1">
    <source>
        <dbReference type="ARBA" id="ARBA00004240"/>
    </source>
</evidence>
<evidence type="ECO:0000259" key="3">
    <source>
        <dbReference type="PROSITE" id="PS50003"/>
    </source>
</evidence>
<dbReference type="PANTHER" id="PTHR19308">
    <property type="entry name" value="PHOSPHATIDYLCHOLINE TRANSFER PROTEIN"/>
    <property type="match status" value="1"/>
</dbReference>
<dbReference type="EMBL" id="KK583335">
    <property type="protein sequence ID" value="KDO19770.1"/>
    <property type="molecule type" value="Genomic_DNA"/>
</dbReference>
<dbReference type="Pfam" id="PF00169">
    <property type="entry name" value="PH"/>
    <property type="match status" value="1"/>
</dbReference>
<dbReference type="KEGG" id="spar:SPRG_15104"/>
<dbReference type="SUPFAM" id="SSF50729">
    <property type="entry name" value="PH domain-like"/>
    <property type="match status" value="1"/>
</dbReference>
<dbReference type="AlphaFoldDB" id="A0A067BSH7"/>
<evidence type="ECO:0000256" key="2">
    <source>
        <dbReference type="ARBA" id="ARBA00022824"/>
    </source>
</evidence>
<dbReference type="GO" id="GO:0005783">
    <property type="term" value="C:endoplasmic reticulum"/>
    <property type="evidence" value="ECO:0007669"/>
    <property type="project" value="UniProtKB-SubCell"/>
</dbReference>
<evidence type="ECO:0008006" key="7">
    <source>
        <dbReference type="Google" id="ProtNLM"/>
    </source>
</evidence>
<dbReference type="STRING" id="695850.A0A067BSH7"/>
<dbReference type="InterPro" id="IPR023393">
    <property type="entry name" value="START-like_dom_sf"/>
</dbReference>
<dbReference type="Proteomes" id="UP000030745">
    <property type="component" value="Unassembled WGS sequence"/>
</dbReference>